<proteinExistence type="predicted"/>
<name>A0A2M8P3Z4_9CHLR</name>
<sequence>MRKLLSQPLSTWLELLLIVAMPLAMLFWWHTAPENGYIYDDAYISYRYAVNLANGHGLVWNVGDVPTQGYTNFLFVILIALGIRFGAEAVHMAHLLNAFGLALISLALYSMARLFFARPFLRVLPSLAATLLPLSLINALTGMETTFWTGLLFAAIVLGLQFVATQRIIWLIWHAVVTFLACLTRPESVLFAALWFGTLFIVSRRRRAVFLTAFAFGMAGGVYLLWLQSYFGAILPNSFYVKVTDPALLPGLFYINEFFEQAVAPIAGWLLFAIGIGSILKDFPRLSLAFLALNGALLSLLAFYTLTYPFMGLYHRFVYPALIVFILWAGVGLVALAERILQARSVYRYALFSVLSVLLCLSTAQTVAASVAEPQSAGDLFYVNRRMGMALARLPSASQITVAYNDAGILPFVSGVRHMDTVGLNENRIAREGKERGWLWIIGYVLGSRPDLIGFYTFPDGTVYNFGHGLIGGYYSVLASAPDFLENYTYAGGFDAEWVHIQWYVYNQSPYREAIWQAVQAAADFKTYTVRMP</sequence>
<dbReference type="Proteomes" id="UP000228921">
    <property type="component" value="Unassembled WGS sequence"/>
</dbReference>
<reference evidence="2 3" key="1">
    <citation type="submission" date="2017-11" db="EMBL/GenBank/DDBJ databases">
        <title>Evolution of Phototrophy in the Chloroflexi Phylum Driven by Horizontal Gene Transfer.</title>
        <authorList>
            <person name="Ward L.M."/>
            <person name="Hemp J."/>
            <person name="Shih P.M."/>
            <person name="Mcglynn S.E."/>
            <person name="Fischer W."/>
        </authorList>
    </citation>
    <scope>NUCLEOTIDE SEQUENCE [LARGE SCALE GENOMIC DNA]</scope>
    <source>
        <strain evidence="2">CP2_2F</strain>
    </source>
</reference>
<evidence type="ECO:0008006" key="4">
    <source>
        <dbReference type="Google" id="ProtNLM"/>
    </source>
</evidence>
<organism evidence="2 3">
    <name type="scientific">Candidatus Thermofonsia Clade 1 bacterium</name>
    <dbReference type="NCBI Taxonomy" id="2364210"/>
    <lineage>
        <taxon>Bacteria</taxon>
        <taxon>Bacillati</taxon>
        <taxon>Chloroflexota</taxon>
        <taxon>Candidatus Thermofontia</taxon>
        <taxon>Candidatus Thermofonsia Clade 1</taxon>
    </lineage>
</organism>
<feature type="transmembrane region" description="Helical" evidence="1">
    <location>
        <begin position="262"/>
        <end position="280"/>
    </location>
</feature>
<feature type="transmembrane region" description="Helical" evidence="1">
    <location>
        <begin position="349"/>
        <end position="372"/>
    </location>
</feature>
<feature type="transmembrane region" description="Helical" evidence="1">
    <location>
        <begin position="122"/>
        <end position="140"/>
    </location>
</feature>
<evidence type="ECO:0000256" key="1">
    <source>
        <dbReference type="SAM" id="Phobius"/>
    </source>
</evidence>
<keyword evidence="1" id="KW-0812">Transmembrane</keyword>
<feature type="transmembrane region" description="Helical" evidence="1">
    <location>
        <begin position="147"/>
        <end position="164"/>
    </location>
</feature>
<comment type="caution">
    <text evidence="2">The sequence shown here is derived from an EMBL/GenBank/DDBJ whole genome shotgun (WGS) entry which is preliminary data.</text>
</comment>
<protein>
    <recommendedName>
        <fullName evidence="4">Glycosyltransferase RgtA/B/C/D-like domain-containing protein</fullName>
    </recommendedName>
</protein>
<keyword evidence="1" id="KW-1133">Transmembrane helix</keyword>
<evidence type="ECO:0000313" key="3">
    <source>
        <dbReference type="Proteomes" id="UP000228921"/>
    </source>
</evidence>
<feature type="transmembrane region" description="Helical" evidence="1">
    <location>
        <begin position="170"/>
        <end position="196"/>
    </location>
</feature>
<accession>A0A2M8P3Z4</accession>
<feature type="transmembrane region" description="Helical" evidence="1">
    <location>
        <begin position="12"/>
        <end position="30"/>
    </location>
</feature>
<evidence type="ECO:0000313" key="2">
    <source>
        <dbReference type="EMBL" id="PJF32267.1"/>
    </source>
</evidence>
<feature type="transmembrane region" description="Helical" evidence="1">
    <location>
        <begin position="287"/>
        <end position="311"/>
    </location>
</feature>
<feature type="transmembrane region" description="Helical" evidence="1">
    <location>
        <begin position="69"/>
        <end position="87"/>
    </location>
</feature>
<dbReference type="AlphaFoldDB" id="A0A2M8P3Z4"/>
<dbReference type="EMBL" id="PGTK01000001">
    <property type="protein sequence ID" value="PJF32267.1"/>
    <property type="molecule type" value="Genomic_DNA"/>
</dbReference>
<feature type="transmembrane region" description="Helical" evidence="1">
    <location>
        <begin position="94"/>
        <end position="116"/>
    </location>
</feature>
<keyword evidence="1" id="KW-0472">Membrane</keyword>
<feature type="transmembrane region" description="Helical" evidence="1">
    <location>
        <begin position="317"/>
        <end position="337"/>
    </location>
</feature>
<gene>
    <name evidence="2" type="ORF">CUN51_01165</name>
</gene>
<feature type="transmembrane region" description="Helical" evidence="1">
    <location>
        <begin position="208"/>
        <end position="226"/>
    </location>
</feature>